<gene>
    <name evidence="1" type="ORF">LCGC14_1722090</name>
</gene>
<organism evidence="1">
    <name type="scientific">marine sediment metagenome</name>
    <dbReference type="NCBI Taxonomy" id="412755"/>
    <lineage>
        <taxon>unclassified sequences</taxon>
        <taxon>metagenomes</taxon>
        <taxon>ecological metagenomes</taxon>
    </lineage>
</organism>
<dbReference type="AlphaFoldDB" id="A0A0F9HC67"/>
<sequence>MANREVTLMNKLRVVQNIEANPNEGSRLQRQINLLAEEITRLKNPRAKKARGA</sequence>
<comment type="caution">
    <text evidence="1">The sequence shown here is derived from an EMBL/GenBank/DDBJ whole genome shotgun (WGS) entry which is preliminary data.</text>
</comment>
<dbReference type="EMBL" id="LAZR01015514">
    <property type="protein sequence ID" value="KKM10166.1"/>
    <property type="molecule type" value="Genomic_DNA"/>
</dbReference>
<accession>A0A0F9HC67</accession>
<reference evidence="1" key="1">
    <citation type="journal article" date="2015" name="Nature">
        <title>Complex archaea that bridge the gap between prokaryotes and eukaryotes.</title>
        <authorList>
            <person name="Spang A."/>
            <person name="Saw J.H."/>
            <person name="Jorgensen S.L."/>
            <person name="Zaremba-Niedzwiedzka K."/>
            <person name="Martijn J."/>
            <person name="Lind A.E."/>
            <person name="van Eijk R."/>
            <person name="Schleper C."/>
            <person name="Guy L."/>
            <person name="Ettema T.J."/>
        </authorList>
    </citation>
    <scope>NUCLEOTIDE SEQUENCE</scope>
</reference>
<evidence type="ECO:0000313" key="1">
    <source>
        <dbReference type="EMBL" id="KKM10166.1"/>
    </source>
</evidence>
<name>A0A0F9HC67_9ZZZZ</name>
<proteinExistence type="predicted"/>
<protein>
    <submittedName>
        <fullName evidence="1">Uncharacterized protein</fullName>
    </submittedName>
</protein>